<evidence type="ECO:0000256" key="11">
    <source>
        <dbReference type="SAM" id="Phobius"/>
    </source>
</evidence>
<name>A0ABT6VLY5_9GAMM</name>
<gene>
    <name evidence="13" type="ORF">QLQ84_14450</name>
</gene>
<evidence type="ECO:0000256" key="9">
    <source>
        <dbReference type="ARBA" id="ARBA00023136"/>
    </source>
</evidence>
<dbReference type="InterPro" id="IPR006260">
    <property type="entry name" value="TonB/TolA_C"/>
</dbReference>
<evidence type="ECO:0000256" key="1">
    <source>
        <dbReference type="ARBA" id="ARBA00004383"/>
    </source>
</evidence>
<dbReference type="Gene3D" id="3.30.1150.10">
    <property type="match status" value="1"/>
</dbReference>
<evidence type="ECO:0000256" key="3">
    <source>
        <dbReference type="ARBA" id="ARBA00022448"/>
    </source>
</evidence>
<reference evidence="13 14" key="1">
    <citation type="submission" date="2023-04" db="EMBL/GenBank/DDBJ databases">
        <title>Halomonas strains isolated from rhizosphere soil.</title>
        <authorList>
            <person name="Xu L."/>
            <person name="Sun J.-Q."/>
        </authorList>
    </citation>
    <scope>NUCLEOTIDE SEQUENCE [LARGE SCALE GENOMIC DNA]</scope>
    <source>
        <strain evidence="13 14">LN1S58</strain>
    </source>
</reference>
<comment type="subcellular location">
    <subcellularLocation>
        <location evidence="1">Cell inner membrane</location>
        <topology evidence="1">Single-pass membrane protein</topology>
        <orientation evidence="1">Periplasmic side</orientation>
    </subcellularLocation>
</comment>
<dbReference type="Pfam" id="PF03544">
    <property type="entry name" value="TonB_C"/>
    <property type="match status" value="1"/>
</dbReference>
<evidence type="ECO:0000256" key="5">
    <source>
        <dbReference type="ARBA" id="ARBA00022519"/>
    </source>
</evidence>
<evidence type="ECO:0000256" key="7">
    <source>
        <dbReference type="ARBA" id="ARBA00022927"/>
    </source>
</evidence>
<evidence type="ECO:0000313" key="13">
    <source>
        <dbReference type="EMBL" id="MDI5934995.1"/>
    </source>
</evidence>
<dbReference type="NCBIfam" id="TIGR01352">
    <property type="entry name" value="tonB_Cterm"/>
    <property type="match status" value="1"/>
</dbReference>
<dbReference type="PANTHER" id="PTHR33446:SF11">
    <property type="entry name" value="TONB3"/>
    <property type="match status" value="1"/>
</dbReference>
<keyword evidence="7" id="KW-0653">Protein transport</keyword>
<dbReference type="EMBL" id="JASCQO010000041">
    <property type="protein sequence ID" value="MDI5934995.1"/>
    <property type="molecule type" value="Genomic_DNA"/>
</dbReference>
<comment type="caution">
    <text evidence="13">The sequence shown here is derived from an EMBL/GenBank/DDBJ whole genome shotgun (WGS) entry which is preliminary data.</text>
</comment>
<keyword evidence="5" id="KW-0997">Cell inner membrane</keyword>
<dbReference type="PANTHER" id="PTHR33446">
    <property type="entry name" value="PROTEIN TONB-RELATED"/>
    <property type="match status" value="1"/>
</dbReference>
<evidence type="ECO:0000256" key="4">
    <source>
        <dbReference type="ARBA" id="ARBA00022475"/>
    </source>
</evidence>
<dbReference type="RefSeq" id="WP_282722461.1">
    <property type="nucleotide sequence ID" value="NZ_JASCQO010000041.1"/>
</dbReference>
<feature type="region of interest" description="Disordered" evidence="10">
    <location>
        <begin position="74"/>
        <end position="175"/>
    </location>
</feature>
<dbReference type="InterPro" id="IPR051045">
    <property type="entry name" value="TonB-dependent_transducer"/>
</dbReference>
<proteinExistence type="inferred from homology"/>
<evidence type="ECO:0000256" key="6">
    <source>
        <dbReference type="ARBA" id="ARBA00022692"/>
    </source>
</evidence>
<keyword evidence="4" id="KW-1003">Cell membrane</keyword>
<dbReference type="Proteomes" id="UP001244242">
    <property type="component" value="Unassembled WGS sequence"/>
</dbReference>
<keyword evidence="3" id="KW-0813">Transport</keyword>
<feature type="compositionally biased region" description="Basic and acidic residues" evidence="10">
    <location>
        <begin position="76"/>
        <end position="88"/>
    </location>
</feature>
<protein>
    <submittedName>
        <fullName evidence="13">TonB family protein</fullName>
    </submittedName>
</protein>
<dbReference type="InterPro" id="IPR037682">
    <property type="entry name" value="TonB_C"/>
</dbReference>
<sequence length="310" mass="33258">MSVHVSDPIQYAPVTRPHRRWLAWSLALLLHLAVIGIVASWQFAPAPAERTSLDVVLVTRSSDTPVEAEAIAEADQLARGEQREEAPAESRAAPMDDLPVLQEAESAVDPATPAEPEPAAALEQDEPEAVPDEAAPPTAEAPSEADISPEPRASAPQAAESPAEPSAAAPSASGRDLLAQATSSIREQGLTPETQGPEGDASQQAARRAAEARYIDDWTRRVEDYGNRVHPAPRHLHGQLRIRVVIGRDGQLLQAEVVQSSGHAELDRAALDTVHGAAPYRPFDRGMGELDSLSITRVWRFGQGNHYGVR</sequence>
<accession>A0ABT6VLY5</accession>
<organism evidence="13 14">
    <name type="scientific">Halomonas kalidii</name>
    <dbReference type="NCBI Taxonomy" id="3043293"/>
    <lineage>
        <taxon>Bacteria</taxon>
        <taxon>Pseudomonadati</taxon>
        <taxon>Pseudomonadota</taxon>
        <taxon>Gammaproteobacteria</taxon>
        <taxon>Oceanospirillales</taxon>
        <taxon>Halomonadaceae</taxon>
        <taxon>Halomonas</taxon>
    </lineage>
</organism>
<comment type="similarity">
    <text evidence="2">Belongs to the TonB family.</text>
</comment>
<keyword evidence="6 11" id="KW-0812">Transmembrane</keyword>
<evidence type="ECO:0000256" key="8">
    <source>
        <dbReference type="ARBA" id="ARBA00022989"/>
    </source>
</evidence>
<feature type="region of interest" description="Disordered" evidence="10">
    <location>
        <begin position="189"/>
        <end position="208"/>
    </location>
</feature>
<evidence type="ECO:0000259" key="12">
    <source>
        <dbReference type="Pfam" id="PF03544"/>
    </source>
</evidence>
<feature type="compositionally biased region" description="Low complexity" evidence="10">
    <location>
        <begin position="132"/>
        <end position="173"/>
    </location>
</feature>
<evidence type="ECO:0000256" key="2">
    <source>
        <dbReference type="ARBA" id="ARBA00006555"/>
    </source>
</evidence>
<dbReference type="SUPFAM" id="SSF74653">
    <property type="entry name" value="TolA/TonB C-terminal domain"/>
    <property type="match status" value="1"/>
</dbReference>
<keyword evidence="8 11" id="KW-1133">Transmembrane helix</keyword>
<keyword evidence="9 11" id="KW-0472">Membrane</keyword>
<feature type="transmembrane region" description="Helical" evidence="11">
    <location>
        <begin position="21"/>
        <end position="44"/>
    </location>
</feature>
<evidence type="ECO:0000256" key="10">
    <source>
        <dbReference type="SAM" id="MobiDB-lite"/>
    </source>
</evidence>
<keyword evidence="14" id="KW-1185">Reference proteome</keyword>
<feature type="domain" description="TonB C-terminal" evidence="12">
    <location>
        <begin position="235"/>
        <end position="301"/>
    </location>
</feature>
<feature type="compositionally biased region" description="Low complexity" evidence="10">
    <location>
        <begin position="110"/>
        <end position="122"/>
    </location>
</feature>
<evidence type="ECO:0000313" key="14">
    <source>
        <dbReference type="Proteomes" id="UP001244242"/>
    </source>
</evidence>